<feature type="domain" description="RING-type" evidence="4">
    <location>
        <begin position="837"/>
        <end position="883"/>
    </location>
</feature>
<dbReference type="InterPro" id="IPR001841">
    <property type="entry name" value="Znf_RING"/>
</dbReference>
<dbReference type="Gene3D" id="3.30.40.10">
    <property type="entry name" value="Zinc/RING finger domain, C3HC4 (zinc finger)"/>
    <property type="match status" value="1"/>
</dbReference>
<dbReference type="AlphaFoldDB" id="A0A176VLC9"/>
<dbReference type="GO" id="GO:0008270">
    <property type="term" value="F:zinc ion binding"/>
    <property type="evidence" value="ECO:0007669"/>
    <property type="project" value="UniProtKB-KW"/>
</dbReference>
<protein>
    <recommendedName>
        <fullName evidence="4">RING-type domain-containing protein</fullName>
    </recommendedName>
</protein>
<dbReference type="InterPro" id="IPR013083">
    <property type="entry name" value="Znf_RING/FYVE/PHD"/>
</dbReference>
<dbReference type="Pfam" id="PF13920">
    <property type="entry name" value="zf-C3HC4_3"/>
    <property type="match status" value="1"/>
</dbReference>
<evidence type="ECO:0000313" key="5">
    <source>
        <dbReference type="EMBL" id="BBN17402.1"/>
    </source>
</evidence>
<evidence type="ECO:0000313" key="7">
    <source>
        <dbReference type="Proteomes" id="UP000077202"/>
    </source>
</evidence>
<dbReference type="Pfam" id="PF03468">
    <property type="entry name" value="XS"/>
    <property type="match status" value="1"/>
</dbReference>
<evidence type="ECO:0000256" key="2">
    <source>
        <dbReference type="SAM" id="Coils"/>
    </source>
</evidence>
<dbReference type="Gene3D" id="3.30.70.2890">
    <property type="entry name" value="XS domain"/>
    <property type="match status" value="1"/>
</dbReference>
<feature type="compositionally biased region" description="Basic and acidic residues" evidence="3">
    <location>
        <begin position="153"/>
        <end position="174"/>
    </location>
</feature>
<evidence type="ECO:0000313" key="6">
    <source>
        <dbReference type="EMBL" id="OAE21769.1"/>
    </source>
</evidence>
<evidence type="ECO:0000256" key="3">
    <source>
        <dbReference type="SAM" id="MobiDB-lite"/>
    </source>
</evidence>
<dbReference type="Proteomes" id="UP000077202">
    <property type="component" value="Unassembled WGS sequence"/>
</dbReference>
<dbReference type="PANTHER" id="PTHR46602">
    <property type="entry name" value="PROTEIN SUPPRESSOR OF GENE SILENCING 3"/>
    <property type="match status" value="1"/>
</dbReference>
<dbReference type="EMBL" id="AP019872">
    <property type="protein sequence ID" value="BBN17402.1"/>
    <property type="molecule type" value="Genomic_DNA"/>
</dbReference>
<keyword evidence="1" id="KW-0863">Zinc-finger</keyword>
<feature type="region of interest" description="Disordered" evidence="3">
    <location>
        <begin position="390"/>
        <end position="422"/>
    </location>
</feature>
<organism evidence="6 7">
    <name type="scientific">Marchantia polymorpha subsp. ruderalis</name>
    <dbReference type="NCBI Taxonomy" id="1480154"/>
    <lineage>
        <taxon>Eukaryota</taxon>
        <taxon>Viridiplantae</taxon>
        <taxon>Streptophyta</taxon>
        <taxon>Embryophyta</taxon>
        <taxon>Marchantiophyta</taxon>
        <taxon>Marchantiopsida</taxon>
        <taxon>Marchantiidae</taxon>
        <taxon>Marchantiales</taxon>
        <taxon>Marchantiaceae</taxon>
        <taxon>Marchantia</taxon>
    </lineage>
</organism>
<reference evidence="5" key="2">
    <citation type="journal article" date="2019" name="Curr. Biol.">
        <title>Chromatin organization in early land plants reveals an ancestral association between H3K27me3, transposons, and constitutive heterochromatin.</title>
        <authorList>
            <person name="Montgomery S.A."/>
            <person name="Tanizawa Y."/>
            <person name="Galik B."/>
            <person name="Wang N."/>
            <person name="Ito T."/>
            <person name="Mochizuki T."/>
            <person name="Akimcheva S."/>
            <person name="Bowman J."/>
            <person name="Cognat V."/>
            <person name="Drouard L."/>
            <person name="Ekker H."/>
            <person name="Houng S."/>
            <person name="Kohchi T."/>
            <person name="Lin S."/>
            <person name="Liu L.D."/>
            <person name="Nakamura Y."/>
            <person name="Valeeva L.R."/>
            <person name="Shakirov E.V."/>
            <person name="Shippen D.E."/>
            <person name="Wei W."/>
            <person name="Yagura M."/>
            <person name="Yamaoka S."/>
            <person name="Yamato K.T."/>
            <person name="Liu C."/>
            <person name="Berger F."/>
        </authorList>
    </citation>
    <scope>NUCLEOTIDE SEQUENCE [LARGE SCALE GENOMIC DNA]</scope>
    <source>
        <strain evidence="5">Tak-1</strain>
    </source>
</reference>
<evidence type="ECO:0000313" key="8">
    <source>
        <dbReference type="Proteomes" id="UP001162541"/>
    </source>
</evidence>
<feature type="region of interest" description="Disordered" evidence="3">
    <location>
        <begin position="1"/>
        <end position="175"/>
    </location>
</feature>
<feature type="compositionally biased region" description="Pro residues" evidence="3">
    <location>
        <begin position="1"/>
        <end position="10"/>
    </location>
</feature>
<sequence>MATSDEPPPAGLAAGLSRGPWSPPTFDVVRRSPPFWGGTPAPAAAPAPPPSSNFLDLNAPFEEDPQPASRPDLGGRGLPNFVDQLGSGPSGGPVEVSFLHPAKGNDGDGLRSFLDATGTARNNHDADGASGARDQDPGLDTGPFVDYLSQFSGKKEADAHEAEPPKPETERTDFPDELLSLSSLYHKKRGGGGGGGGGDSGGRQLADGAALFLASGKGQEVPGAGLRQAEQQIRHAKESRAGLLGNFGSNRLDDLEHFREVEKVSHVVEGQQAGLSIEERSLFPRNAVNSDSFFQMPNIVREERMSNMVREERVLLPMNVSARETLDLSNNLAFKEEKAAMSRHGRAAVESSKEGMSLSLKRSYEDMDAAEEYNRRREEEVVQAALYGRQPEGRDVEENSDVSEVSHLKRRRERAGGEEQRFQHDLKRVQNDQSAAAAAAAADDKSIVWPPVVIIENTRLGWDDERKQWKGLGHDDIRKSLKNVENLEYAKVKCLFDMNGQKSSALVIFPNTFEGYFEAEALNDQLERSGKGRDQWMRVRPQDLYPRTMRGWNTPDLVSPDGKRILYGYLAMPEDIQRADPHKSSLKWFVESFNEKVRKPAQQRHQDKKLQRATYLKLEEEARLHKERLESDKNEVHELMLQVKERTSKLEIDKERVQLEQQIRDQDLQRRRIRYEQEKRSRKEQFYQREEEIRKRLEEYKQALQRERQQKAEEAATYRHGINEAIRQHEAKLAEERQLEAMEEMKLEAQLRAEMEMKLFELEQKRQVNEKEMQSRQQEQLKKLKMESLKEKEELLKQTINQQELLMKEMGDAVKETQSLKQKLEEIAKEEYHGLECVVCLEEFGQEPERQRAHYKDCDHANVCIGCAKDMWKSNKRKCPYCNTPAKHMPAKLPPKIYM</sequence>
<evidence type="ECO:0000259" key="4">
    <source>
        <dbReference type="PROSITE" id="PS50089"/>
    </source>
</evidence>
<gene>
    <name evidence="6" type="ORF">AXG93_2550s1060</name>
    <name evidence="5" type="ORF">Mp_7g14250</name>
</gene>
<dbReference type="GO" id="GO:0031047">
    <property type="term" value="P:regulatory ncRNA-mediated gene silencing"/>
    <property type="evidence" value="ECO:0007669"/>
    <property type="project" value="InterPro"/>
</dbReference>
<keyword evidence="1" id="KW-0862">Zinc</keyword>
<dbReference type="SUPFAM" id="SSF57850">
    <property type="entry name" value="RING/U-box"/>
    <property type="match status" value="1"/>
</dbReference>
<keyword evidence="7" id="KW-1185">Reference proteome</keyword>
<reference evidence="8" key="3">
    <citation type="journal article" date="2020" name="Curr. Biol.">
        <title>Chromatin organization in early land plants reveals an ancestral association between H3K27me3, transposons, and constitutive heterochromatin.</title>
        <authorList>
            <person name="Montgomery S.A."/>
            <person name="Tanizawa Y."/>
            <person name="Galik B."/>
            <person name="Wang N."/>
            <person name="Ito T."/>
            <person name="Mochizuki T."/>
            <person name="Akimcheva S."/>
            <person name="Bowman J.L."/>
            <person name="Cognat V."/>
            <person name="Marechal-Drouard L."/>
            <person name="Ekker H."/>
            <person name="Hong S.F."/>
            <person name="Kohchi T."/>
            <person name="Lin S.S."/>
            <person name="Liu L.D."/>
            <person name="Nakamura Y."/>
            <person name="Valeeva L.R."/>
            <person name="Shakirov E.V."/>
            <person name="Shippen D.E."/>
            <person name="Wei W.L."/>
            <person name="Yagura M."/>
            <person name="Yamaoka S."/>
            <person name="Yamato K.T."/>
            <person name="Liu C."/>
            <person name="Berger F."/>
        </authorList>
    </citation>
    <scope>NUCLEOTIDE SEQUENCE [LARGE SCALE GENOMIC DNA]</scope>
    <source>
        <strain evidence="8">Tak-1</strain>
    </source>
</reference>
<name>A0A176VLC9_MARPO</name>
<keyword evidence="2" id="KW-0175">Coiled coil</keyword>
<feature type="coiled-coil region" evidence="2">
    <location>
        <begin position="683"/>
        <end position="830"/>
    </location>
</feature>
<dbReference type="EMBL" id="LVLJ01003342">
    <property type="protein sequence ID" value="OAE21769.1"/>
    <property type="molecule type" value="Genomic_DNA"/>
</dbReference>
<dbReference type="InterPro" id="IPR038588">
    <property type="entry name" value="XS_domain_sf"/>
</dbReference>
<dbReference type="Proteomes" id="UP001162541">
    <property type="component" value="Chromosome 7"/>
</dbReference>
<evidence type="ECO:0000256" key="1">
    <source>
        <dbReference type="PROSITE-ProRule" id="PRU00175"/>
    </source>
</evidence>
<proteinExistence type="predicted"/>
<dbReference type="GO" id="GO:0051607">
    <property type="term" value="P:defense response to virus"/>
    <property type="evidence" value="ECO:0007669"/>
    <property type="project" value="InterPro"/>
</dbReference>
<keyword evidence="1" id="KW-0479">Metal-binding</keyword>
<accession>A0A176VLC9</accession>
<dbReference type="InterPro" id="IPR044287">
    <property type="entry name" value="SGS3"/>
</dbReference>
<dbReference type="PROSITE" id="PS50089">
    <property type="entry name" value="ZF_RING_2"/>
    <property type="match status" value="1"/>
</dbReference>
<reference evidence="6 7" key="1">
    <citation type="submission" date="2016-03" db="EMBL/GenBank/DDBJ databases">
        <title>Mechanisms controlling the formation of the plant cell surface in tip-growing cells are functionally conserved among land plants.</title>
        <authorList>
            <person name="Honkanen S."/>
            <person name="Jones V.A."/>
            <person name="Morieri G."/>
            <person name="Champion C."/>
            <person name="Hetherington A.J."/>
            <person name="Kelly S."/>
            <person name="Saint-Marcoux D."/>
            <person name="Proust H."/>
            <person name="Prescott H."/>
            <person name="Dolan L."/>
        </authorList>
    </citation>
    <scope>NUCLEOTIDE SEQUENCE [LARGE SCALE GENOMIC DNA]</scope>
    <source>
        <strain evidence="7">cv. Tak-1 and cv. Tak-2</strain>
        <tissue evidence="6">Whole gametophyte</tissue>
    </source>
</reference>
<dbReference type="InterPro" id="IPR005380">
    <property type="entry name" value="XS_domain"/>
</dbReference>
<dbReference type="PANTHER" id="PTHR46602:SF1">
    <property type="entry name" value="PROTEIN SUPPRESSOR OF GENE SILENCING 3"/>
    <property type="match status" value="1"/>
</dbReference>
<feature type="coiled-coil region" evidence="2">
    <location>
        <begin position="615"/>
        <end position="646"/>
    </location>
</feature>